<dbReference type="EMBL" id="JACHEJ010000012">
    <property type="protein sequence ID" value="MBB6181722.1"/>
    <property type="molecule type" value="Genomic_DNA"/>
</dbReference>
<keyword evidence="3" id="KW-1185">Reference proteome</keyword>
<dbReference type="Gene3D" id="2.30.110.10">
    <property type="entry name" value="Electron Transport, Fmn-binding Protein, Chain A"/>
    <property type="match status" value="1"/>
</dbReference>
<evidence type="ECO:0000313" key="2">
    <source>
        <dbReference type="EMBL" id="MBB6181722.1"/>
    </source>
</evidence>
<dbReference type="RefSeq" id="WP_077545849.1">
    <property type="nucleotide sequence ID" value="NZ_CANLQM010000001.1"/>
</dbReference>
<name>A0A7W9Z0C8_9HYPH</name>
<protein>
    <submittedName>
        <fullName evidence="2">General stress protein 26</fullName>
    </submittedName>
</protein>
<dbReference type="SUPFAM" id="SSF50475">
    <property type="entry name" value="FMN-binding split barrel"/>
    <property type="match status" value="1"/>
</dbReference>
<dbReference type="PANTHER" id="PTHR34818:SF1">
    <property type="entry name" value="PROTEIN BLI-3"/>
    <property type="match status" value="1"/>
</dbReference>
<sequence>MTNHDDTAKVWDLIDKIGFCMLATQDGRDIRSRPMSAYTKRRDGAVYFLTDVASHKDEEISRWPNVCLAFADTKGQSYVSVSGAAEVSNDRELIREIWSTPAKAWWDSPDDPSIRVLKVNPSFAEFWDSPGTVVSYIKMAAAAVSSARPDMGENEKVKL</sequence>
<gene>
    <name evidence="2" type="ORF">HNQ75_003710</name>
</gene>
<comment type="caution">
    <text evidence="2">The sequence shown here is derived from an EMBL/GenBank/DDBJ whole genome shotgun (WGS) entry which is preliminary data.</text>
</comment>
<dbReference type="Pfam" id="PF16242">
    <property type="entry name" value="Pyrid_ox_like"/>
    <property type="match status" value="1"/>
</dbReference>
<dbReference type="Proteomes" id="UP000535501">
    <property type="component" value="Unassembled WGS sequence"/>
</dbReference>
<feature type="domain" description="General stress protein FMN-binding split barrel" evidence="1">
    <location>
        <begin position="5"/>
        <end position="150"/>
    </location>
</feature>
<dbReference type="PANTHER" id="PTHR34818">
    <property type="entry name" value="PROTEIN BLI-3"/>
    <property type="match status" value="1"/>
</dbReference>
<dbReference type="AlphaFoldDB" id="A0A7W9Z0C8"/>
<organism evidence="2 3">
    <name type="scientific">Pseudorhizobium flavum</name>
    <dbReference type="NCBI Taxonomy" id="1335061"/>
    <lineage>
        <taxon>Bacteria</taxon>
        <taxon>Pseudomonadati</taxon>
        <taxon>Pseudomonadota</taxon>
        <taxon>Alphaproteobacteria</taxon>
        <taxon>Hyphomicrobiales</taxon>
        <taxon>Rhizobiaceae</taxon>
        <taxon>Rhizobium/Agrobacterium group</taxon>
        <taxon>Pseudorhizobium</taxon>
    </lineage>
</organism>
<dbReference type="InterPro" id="IPR052917">
    <property type="entry name" value="Stress-Dev_Protein"/>
</dbReference>
<reference evidence="2 3" key="1">
    <citation type="submission" date="2020-08" db="EMBL/GenBank/DDBJ databases">
        <title>Genomic Encyclopedia of Type Strains, Phase IV (KMG-IV): sequencing the most valuable type-strain genomes for metagenomic binning, comparative biology and taxonomic classification.</title>
        <authorList>
            <person name="Goeker M."/>
        </authorList>
    </citation>
    <scope>NUCLEOTIDE SEQUENCE [LARGE SCALE GENOMIC DNA]</scope>
    <source>
        <strain evidence="2 3">DSM 102134</strain>
    </source>
</reference>
<dbReference type="InterPro" id="IPR012349">
    <property type="entry name" value="Split_barrel_FMN-bd"/>
</dbReference>
<proteinExistence type="predicted"/>
<accession>A0A7W9Z0C8</accession>
<evidence type="ECO:0000259" key="1">
    <source>
        <dbReference type="Pfam" id="PF16242"/>
    </source>
</evidence>
<dbReference type="InterPro" id="IPR038725">
    <property type="entry name" value="YdaG_split_barrel_FMN-bd"/>
</dbReference>
<evidence type="ECO:0000313" key="3">
    <source>
        <dbReference type="Proteomes" id="UP000535501"/>
    </source>
</evidence>